<organism evidence="1">
    <name type="scientific">uncultured Cytophagales bacterium</name>
    <dbReference type="NCBI Taxonomy" id="158755"/>
    <lineage>
        <taxon>Bacteria</taxon>
        <taxon>Pseudomonadati</taxon>
        <taxon>Bacteroidota</taxon>
        <taxon>Sphingobacteriia</taxon>
        <taxon>Sphingobacteriales</taxon>
        <taxon>environmental samples</taxon>
    </lineage>
</organism>
<protein>
    <submittedName>
        <fullName evidence="1">Uncharacterized protein</fullName>
    </submittedName>
</protein>
<gene>
    <name evidence="1" type="ORF">AVDCRST_MAG56-7376</name>
</gene>
<accession>A0A6J4LEW2</accession>
<proteinExistence type="predicted"/>
<sequence>MRPVEYGGNAGIDCFQAPQQVAQVYVLGPVGGRQRPQHVLQVLHQRPVGGHSPERRFPEVAVGIHQTGHDDHARGINHLAICRGKGRADGGNGGAFQEYVCLGEVA</sequence>
<dbReference type="AlphaFoldDB" id="A0A6J4LEW2"/>
<dbReference type="EMBL" id="CADCTQ010000620">
    <property type="protein sequence ID" value="CAA9330577.1"/>
    <property type="molecule type" value="Genomic_DNA"/>
</dbReference>
<evidence type="ECO:0000313" key="1">
    <source>
        <dbReference type="EMBL" id="CAA9330577.1"/>
    </source>
</evidence>
<reference evidence="1" key="1">
    <citation type="submission" date="2020-02" db="EMBL/GenBank/DDBJ databases">
        <authorList>
            <person name="Meier V. D."/>
        </authorList>
    </citation>
    <scope>NUCLEOTIDE SEQUENCE</scope>
    <source>
        <strain evidence="1">AVDCRST_MAG56</strain>
    </source>
</reference>
<name>A0A6J4LEW2_9SPHI</name>